<evidence type="ECO:0000313" key="6">
    <source>
        <dbReference type="EMBL" id="PID57056.1"/>
    </source>
</evidence>
<evidence type="ECO:0000256" key="1">
    <source>
        <dbReference type="ARBA" id="ARBA00004496"/>
    </source>
</evidence>
<dbReference type="Pfam" id="PF06857">
    <property type="entry name" value="ACP"/>
    <property type="match status" value="1"/>
</dbReference>
<sequence length="97" mass="10824">MELISEAVAGTLESSDAFILIERNPGQGIEIELESLVQRRYGQHVLNITEACLHKLGVRDARVKIHDKGALDCTLEARLQTAIFRAAGIDKLRWEVL</sequence>
<dbReference type="InterPro" id="IPR023439">
    <property type="entry name" value="Mal_deCO2ase/Cit_lyase_ACP"/>
</dbReference>
<dbReference type="NCBIfam" id="NF009726">
    <property type="entry name" value="PRK13253.1"/>
    <property type="match status" value="1"/>
</dbReference>
<dbReference type="Proteomes" id="UP000229740">
    <property type="component" value="Unassembled WGS sequence"/>
</dbReference>
<evidence type="ECO:0000256" key="4">
    <source>
        <dbReference type="HAMAP-Rule" id="MF_00805"/>
    </source>
</evidence>
<dbReference type="PIRSF" id="PIRSF002736">
    <property type="entry name" value="Citrt_lyas_gamma"/>
    <property type="match status" value="1"/>
</dbReference>
<comment type="subunit">
    <text evidence="4">Oligomer with a subunit composition of (alpha,beta,gamma)6.</text>
</comment>
<organism evidence="6 7">
    <name type="scientific">candidate division KSB3 bacterium</name>
    <dbReference type="NCBI Taxonomy" id="2044937"/>
    <lineage>
        <taxon>Bacteria</taxon>
        <taxon>candidate division KSB3</taxon>
    </lineage>
</organism>
<evidence type="ECO:0000256" key="2">
    <source>
        <dbReference type="ARBA" id="ARBA00022490"/>
    </source>
</evidence>
<comment type="function">
    <text evidence="4">Covalent carrier of the coenzyme of citrate lyase.</text>
</comment>
<dbReference type="InterPro" id="IPR006495">
    <property type="entry name" value="CitD"/>
</dbReference>
<keyword evidence="6" id="KW-0456">Lyase</keyword>
<keyword evidence="3 4" id="KW-0597">Phosphoprotein</keyword>
<dbReference type="EMBL" id="PDPS01000029">
    <property type="protein sequence ID" value="PID57056.1"/>
    <property type="molecule type" value="Genomic_DNA"/>
</dbReference>
<protein>
    <recommendedName>
        <fullName evidence="4">Citrate lyase acyl carrier protein</fullName>
    </recommendedName>
    <alternativeName>
        <fullName evidence="4">Citrate lyase gamma chain</fullName>
    </alternativeName>
</protein>
<evidence type="ECO:0000256" key="5">
    <source>
        <dbReference type="PIRSR" id="PIRSR002736-50"/>
    </source>
</evidence>
<dbReference type="GO" id="GO:0016829">
    <property type="term" value="F:lyase activity"/>
    <property type="evidence" value="ECO:0007669"/>
    <property type="project" value="UniProtKB-KW"/>
</dbReference>
<proteinExistence type="inferred from homology"/>
<evidence type="ECO:0000256" key="3">
    <source>
        <dbReference type="ARBA" id="ARBA00022553"/>
    </source>
</evidence>
<accession>A0A2G6E4R0</accession>
<gene>
    <name evidence="4 6" type="primary">citD</name>
    <name evidence="6" type="ORF">CSB45_09065</name>
</gene>
<evidence type="ECO:0000313" key="7">
    <source>
        <dbReference type="Proteomes" id="UP000229740"/>
    </source>
</evidence>
<comment type="subcellular location">
    <subcellularLocation>
        <location evidence="1 4">Cytoplasm</location>
    </subcellularLocation>
</comment>
<dbReference type="AlphaFoldDB" id="A0A2G6E4R0"/>
<dbReference type="HAMAP" id="MF_00805">
    <property type="entry name" value="CitD"/>
    <property type="match status" value="1"/>
</dbReference>
<keyword evidence="2 4" id="KW-0963">Cytoplasm</keyword>
<comment type="similarity">
    <text evidence="4">Belongs to the CitD family.</text>
</comment>
<reference evidence="6 7" key="1">
    <citation type="submission" date="2017-10" db="EMBL/GenBank/DDBJ databases">
        <title>Novel microbial diversity and functional potential in the marine mammal oral microbiome.</title>
        <authorList>
            <person name="Dudek N.K."/>
            <person name="Sun C.L."/>
            <person name="Burstein D."/>
            <person name="Kantor R.S."/>
            <person name="Aliaga Goltsman D.S."/>
            <person name="Bik E.M."/>
            <person name="Thomas B.C."/>
            <person name="Banfield J.F."/>
            <person name="Relman D.A."/>
        </authorList>
    </citation>
    <scope>NUCLEOTIDE SEQUENCE [LARGE SCALE GENOMIC DNA]</scope>
    <source>
        <strain evidence="6">DOLZORAL124_49_17</strain>
    </source>
</reference>
<dbReference type="NCBIfam" id="TIGR01608">
    <property type="entry name" value="citD"/>
    <property type="match status" value="1"/>
</dbReference>
<dbReference type="GO" id="GO:0005737">
    <property type="term" value="C:cytoplasm"/>
    <property type="evidence" value="ECO:0007669"/>
    <property type="project" value="UniProtKB-SubCell"/>
</dbReference>
<name>A0A2G6E4R0_9BACT</name>
<comment type="caution">
    <text evidence="6">The sequence shown here is derived from an EMBL/GenBank/DDBJ whole genome shotgun (WGS) entry which is preliminary data.</text>
</comment>
<feature type="modified residue" description="O-(phosphoribosyl dephospho-coenzyme A)serine" evidence="4 5">
    <location>
        <position position="14"/>
    </location>
</feature>